<sequence>MSFPVFLLLIFLFKSDLSKSEADMRSIIISALEKATFFLANKYRDINLDAVFGFHVLQAHLKGALEKWASKHELLSQQARVERLVKKLSFLTEKATHSLGQSDPEYFKEFEPVLGPNFWMLPHLWNQTDSSLAYSMFDSSGCFTEEMSDKCFTYLLGTWKDNGKPCVVTKACRNIMTKFGCSGYPLSHQLFYFMFAAMRLGGLLQRGSAFLNFFCAWGSKKVRASPGDKGLNQQPFAQYPVTTSIFESLGHRFLVVMVGDILVRLLNCGFMSPSVMLCGMSGFSDFYKPSWLENILTWQKPEEGCFGKPSENSEHPCRVKEQEQLLKRVKRREKVFAGKASENIQVLGSP</sequence>
<dbReference type="Ensembl" id="ENSCABT00000032671.1">
    <property type="protein sequence ID" value="ENSCABP00000029810.1"/>
    <property type="gene ID" value="ENSCABG00000021873.1"/>
</dbReference>
<dbReference type="GO" id="GO:0016020">
    <property type="term" value="C:membrane"/>
    <property type="evidence" value="ECO:0007669"/>
    <property type="project" value="Ensembl"/>
</dbReference>
<dbReference type="GO" id="GO:0005829">
    <property type="term" value="C:cytosol"/>
    <property type="evidence" value="ECO:0007669"/>
    <property type="project" value="Ensembl"/>
</dbReference>
<evidence type="ECO:0000313" key="3">
    <source>
        <dbReference type="Proteomes" id="UP000694404"/>
    </source>
</evidence>
<protein>
    <submittedName>
        <fullName evidence="2">Chromosome 16 open reading frame 89</fullName>
    </submittedName>
</protein>
<organism evidence="2 3">
    <name type="scientific">Chelonoidis abingdonii</name>
    <name type="common">Abingdon island giant tortoise</name>
    <name type="synonym">Testudo abingdonii</name>
    <dbReference type="NCBI Taxonomy" id="106734"/>
    <lineage>
        <taxon>Eukaryota</taxon>
        <taxon>Metazoa</taxon>
        <taxon>Chordata</taxon>
        <taxon>Craniata</taxon>
        <taxon>Vertebrata</taxon>
        <taxon>Euteleostomi</taxon>
        <taxon>Archelosauria</taxon>
        <taxon>Testudinata</taxon>
        <taxon>Testudines</taxon>
        <taxon>Cryptodira</taxon>
        <taxon>Durocryptodira</taxon>
        <taxon>Testudinoidea</taxon>
        <taxon>Testudinidae</taxon>
        <taxon>Chelonoidis</taxon>
    </lineage>
</organism>
<reference evidence="2" key="1">
    <citation type="submission" date="2025-08" db="UniProtKB">
        <authorList>
            <consortium name="Ensembl"/>
        </authorList>
    </citation>
    <scope>IDENTIFICATION</scope>
</reference>
<name>A0A8C0JBY2_CHEAB</name>
<feature type="chain" id="PRO_5034656281" evidence="1">
    <location>
        <begin position="23"/>
        <end position="350"/>
    </location>
</feature>
<dbReference type="AlphaFoldDB" id="A0A8C0JBY2"/>
<dbReference type="Pfam" id="PF15882">
    <property type="entry name" value="DUF4735"/>
    <property type="match status" value="2"/>
</dbReference>
<dbReference type="Proteomes" id="UP000694404">
    <property type="component" value="Unplaced"/>
</dbReference>
<dbReference type="PANTHER" id="PTHR33539">
    <property type="entry name" value="UPF0764 PROTEIN C16ORF89"/>
    <property type="match status" value="1"/>
</dbReference>
<feature type="signal peptide" evidence="1">
    <location>
        <begin position="1"/>
        <end position="22"/>
    </location>
</feature>
<dbReference type="GO" id="GO:0042803">
    <property type="term" value="F:protein homodimerization activity"/>
    <property type="evidence" value="ECO:0007669"/>
    <property type="project" value="Ensembl"/>
</dbReference>
<dbReference type="InterPro" id="IPR031751">
    <property type="entry name" value="DUF4735"/>
</dbReference>
<keyword evidence="3" id="KW-1185">Reference proteome</keyword>
<accession>A0A8C0JBY2</accession>
<evidence type="ECO:0000313" key="2">
    <source>
        <dbReference type="Ensembl" id="ENSCABP00000029810.1"/>
    </source>
</evidence>
<keyword evidence="1" id="KW-0732">Signal</keyword>
<reference evidence="2" key="2">
    <citation type="submission" date="2025-09" db="UniProtKB">
        <authorList>
            <consortium name="Ensembl"/>
        </authorList>
    </citation>
    <scope>IDENTIFICATION</scope>
</reference>
<dbReference type="OMA" id="MTRPGCS"/>
<proteinExistence type="predicted"/>
<evidence type="ECO:0000256" key="1">
    <source>
        <dbReference type="SAM" id="SignalP"/>
    </source>
</evidence>
<dbReference type="GeneTree" id="ENSGT00390000013433"/>
<dbReference type="PANTHER" id="PTHR33539:SF1">
    <property type="entry name" value="UPF0764 PROTEIN C16ORF89"/>
    <property type="match status" value="1"/>
</dbReference>
<gene>
    <name evidence="2" type="primary">C16orf89</name>
</gene>